<keyword evidence="4" id="KW-0645">Protease</keyword>
<comment type="subcellular location">
    <subcellularLocation>
        <location evidence="1">Cytoplasm</location>
    </subcellularLocation>
</comment>
<dbReference type="Gene3D" id="2.30.42.10">
    <property type="match status" value="1"/>
</dbReference>
<evidence type="ECO:0000256" key="4">
    <source>
        <dbReference type="ARBA" id="ARBA00022670"/>
    </source>
</evidence>
<dbReference type="Gene3D" id="3.90.226.10">
    <property type="entry name" value="2-enoyl-CoA Hydratase, Chain A, domain 1"/>
    <property type="match status" value="1"/>
</dbReference>
<comment type="caution">
    <text evidence="8">The sequence shown here is derived from an EMBL/GenBank/DDBJ whole genome shotgun (WGS) entry which is preliminary data.</text>
</comment>
<dbReference type="GO" id="GO:0006508">
    <property type="term" value="P:proteolysis"/>
    <property type="evidence" value="ECO:0007669"/>
    <property type="project" value="UniProtKB-KW"/>
</dbReference>
<dbReference type="Gene3D" id="2.130.10.10">
    <property type="entry name" value="YVTN repeat-like/Quinoprotein amine dehydrogenase"/>
    <property type="match status" value="1"/>
</dbReference>
<organism evidence="8 9">
    <name type="scientific">Candidatus Cryptobacteroides merdipullorum</name>
    <dbReference type="NCBI Taxonomy" id="2840771"/>
    <lineage>
        <taxon>Bacteria</taxon>
        <taxon>Pseudomonadati</taxon>
        <taxon>Bacteroidota</taxon>
        <taxon>Bacteroidia</taxon>
        <taxon>Bacteroidales</taxon>
        <taxon>Candidatus Cryptobacteroides</taxon>
    </lineage>
</organism>
<dbReference type="SUPFAM" id="SSF52096">
    <property type="entry name" value="ClpP/crotonase"/>
    <property type="match status" value="1"/>
</dbReference>
<evidence type="ECO:0000256" key="2">
    <source>
        <dbReference type="ARBA" id="ARBA00008524"/>
    </source>
</evidence>
<dbReference type="SUPFAM" id="SSF50156">
    <property type="entry name" value="PDZ domain-like"/>
    <property type="match status" value="1"/>
</dbReference>
<dbReference type="InterPro" id="IPR011044">
    <property type="entry name" value="Quino_amine_DH_bsu"/>
</dbReference>
<dbReference type="InterPro" id="IPR029045">
    <property type="entry name" value="ClpP/crotonase-like_dom_sf"/>
</dbReference>
<evidence type="ECO:0000256" key="1">
    <source>
        <dbReference type="ARBA" id="ARBA00004496"/>
    </source>
</evidence>
<keyword evidence="6" id="KW-0720">Serine protease</keyword>
<dbReference type="Proteomes" id="UP000886881">
    <property type="component" value="Unassembled WGS sequence"/>
</dbReference>
<comment type="similarity">
    <text evidence="2">Belongs to the peptidase S41B family.</text>
</comment>
<dbReference type="GO" id="GO:0008236">
    <property type="term" value="F:serine-type peptidase activity"/>
    <property type="evidence" value="ECO:0007669"/>
    <property type="project" value="UniProtKB-KW"/>
</dbReference>
<dbReference type="InterPro" id="IPR029414">
    <property type="entry name" value="Tricorn_PDZ"/>
</dbReference>
<dbReference type="EMBL" id="DVLC01000012">
    <property type="protein sequence ID" value="HIT46360.1"/>
    <property type="molecule type" value="Genomic_DNA"/>
</dbReference>
<dbReference type="Gene3D" id="3.30.750.44">
    <property type="match status" value="1"/>
</dbReference>
<keyword evidence="5" id="KW-0378">Hydrolase</keyword>
<dbReference type="SUPFAM" id="SSF50969">
    <property type="entry name" value="YVTN repeat-like/Quinoprotein amine dehydrogenase"/>
    <property type="match status" value="1"/>
</dbReference>
<evidence type="ECO:0000313" key="8">
    <source>
        <dbReference type="EMBL" id="HIT46360.1"/>
    </source>
</evidence>
<evidence type="ECO:0000256" key="6">
    <source>
        <dbReference type="ARBA" id="ARBA00022825"/>
    </source>
</evidence>
<keyword evidence="3" id="KW-0963">Cytoplasm</keyword>
<dbReference type="AlphaFoldDB" id="A0A9D1KI38"/>
<dbReference type="GO" id="GO:0005737">
    <property type="term" value="C:cytoplasm"/>
    <property type="evidence" value="ECO:0007669"/>
    <property type="project" value="UniProtKB-SubCell"/>
</dbReference>
<dbReference type="Pfam" id="PF26550">
    <property type="entry name" value="Tricorn_2nd"/>
    <property type="match status" value="1"/>
</dbReference>
<reference evidence="8" key="2">
    <citation type="journal article" date="2021" name="PeerJ">
        <title>Extensive microbial diversity within the chicken gut microbiome revealed by metagenomics and culture.</title>
        <authorList>
            <person name="Gilroy R."/>
            <person name="Ravi A."/>
            <person name="Getino M."/>
            <person name="Pursley I."/>
            <person name="Horton D.L."/>
            <person name="Alikhan N.F."/>
            <person name="Baker D."/>
            <person name="Gharbi K."/>
            <person name="Hall N."/>
            <person name="Watson M."/>
            <person name="Adriaenssens E.M."/>
            <person name="Foster-Nyarko E."/>
            <person name="Jarju S."/>
            <person name="Secka A."/>
            <person name="Antonio M."/>
            <person name="Oren A."/>
            <person name="Chaudhuri R.R."/>
            <person name="La Ragione R."/>
            <person name="Hildebrand F."/>
            <person name="Pallen M.J."/>
        </authorList>
    </citation>
    <scope>NUCLEOTIDE SEQUENCE</scope>
    <source>
        <strain evidence="8">ChiHecec2B26-709</strain>
    </source>
</reference>
<gene>
    <name evidence="8" type="ORF">IAC35_00715</name>
</gene>
<dbReference type="InterPro" id="IPR015943">
    <property type="entry name" value="WD40/YVTN_repeat-like_dom_sf"/>
</dbReference>
<sequence>LESGLEGFYHFTLSPDGSWAAYVTMLPNRITAVYLFDVKARRSYQLTDRWYDAWEPMFSRDGKYLFFSSAQEFGYSYSSMEWNAAFQMRDRLFVLPLAAGTPNPMSVRSDEYEAAGADAGEKKEQADAAPVTKVDLEGIQDRIAALPVNAYGLVLSKDDKLWYSDGGKLKILDLKTLDISDGPSGQYIALTPDASKALVRSGSDYKVVNFGGSPDGAACVPVGDAGITVDHEAEWRQIFDESWRITRDGFYVENMHGADWDHVYEKYAQLLPYVRHRDDLTYLIGEMIGELNVGHAYITSGETPEVTKVATGLLGAQYSKDPGTGAFRIERIYEGADWDESLRAPLKAPGIDARVGEYIMEINGIPAAGLADPGQALIGKVGKTVALTLASDASGKDARTVYAVPTGDESQLAYYAWVKRNIEITDRLSGGKIGYVHIPDMGPAGLEMFARMYYSQLDKKALIIDDRMNGGGNVSPMILERLQREVYRVSMYRNGSNEPVPNQAFYGPKVCLIDKYSSSDGDLFPYGFRKLGLGKLIGMRSWGGIVGISGSKPFVDGQDMRTPFFTSYSTDGEWIIEGHGVDPDIEVDINPFEDYLGKDAQLEKAVEVLLEELKDWKPLPGTPAAPVKNQ</sequence>
<dbReference type="Pfam" id="PF14685">
    <property type="entry name" value="PDZ_Tricorn"/>
    <property type="match status" value="1"/>
</dbReference>
<evidence type="ECO:0000256" key="5">
    <source>
        <dbReference type="ARBA" id="ARBA00022801"/>
    </source>
</evidence>
<dbReference type="Pfam" id="PF03572">
    <property type="entry name" value="Peptidase_S41"/>
    <property type="match status" value="1"/>
</dbReference>
<dbReference type="CDD" id="cd07562">
    <property type="entry name" value="Peptidase_S41_TRI"/>
    <property type="match status" value="1"/>
</dbReference>
<dbReference type="PANTHER" id="PTHR43253:SF1">
    <property type="entry name" value="TRICORN PROTEASE HOMOLOG 2-RELATED"/>
    <property type="match status" value="1"/>
</dbReference>
<dbReference type="PANTHER" id="PTHR43253">
    <property type="entry name" value="TRICORN PROTEASE HOMOLOG 2-RELATED"/>
    <property type="match status" value="1"/>
</dbReference>
<dbReference type="InterPro" id="IPR012393">
    <property type="entry name" value="Tricorn_protease"/>
</dbReference>
<dbReference type="SMART" id="SM00245">
    <property type="entry name" value="TSPc"/>
    <property type="match status" value="1"/>
</dbReference>
<dbReference type="InterPro" id="IPR028204">
    <property type="entry name" value="Tricorn_C1"/>
</dbReference>
<dbReference type="InterPro" id="IPR036034">
    <property type="entry name" value="PDZ_sf"/>
</dbReference>
<evidence type="ECO:0000259" key="7">
    <source>
        <dbReference type="SMART" id="SM00245"/>
    </source>
</evidence>
<protein>
    <submittedName>
        <fullName evidence="8">PDZ domain-containing protein</fullName>
    </submittedName>
</protein>
<feature type="non-terminal residue" evidence="8">
    <location>
        <position position="1"/>
    </location>
</feature>
<feature type="domain" description="Tail specific protease" evidence="7">
    <location>
        <begin position="396"/>
        <end position="588"/>
    </location>
</feature>
<dbReference type="InterPro" id="IPR005151">
    <property type="entry name" value="Tail-specific_protease"/>
</dbReference>
<accession>A0A9D1KI38</accession>
<dbReference type="Pfam" id="PF14684">
    <property type="entry name" value="Tricorn_C1"/>
    <property type="match status" value="1"/>
</dbReference>
<proteinExistence type="inferred from homology"/>
<evidence type="ECO:0000313" key="9">
    <source>
        <dbReference type="Proteomes" id="UP000886881"/>
    </source>
</evidence>
<reference evidence="8" key="1">
    <citation type="submission" date="2020-10" db="EMBL/GenBank/DDBJ databases">
        <authorList>
            <person name="Gilroy R."/>
        </authorList>
    </citation>
    <scope>NUCLEOTIDE SEQUENCE</scope>
    <source>
        <strain evidence="8">ChiHecec2B26-709</strain>
    </source>
</reference>
<name>A0A9D1KI38_9BACT</name>
<evidence type="ECO:0000256" key="3">
    <source>
        <dbReference type="ARBA" id="ARBA00022490"/>
    </source>
</evidence>